<gene>
    <name evidence="5" type="ORF">HERILL_LOCUS7783</name>
</gene>
<feature type="region of interest" description="Disordered" evidence="4">
    <location>
        <begin position="1"/>
        <end position="22"/>
    </location>
</feature>
<dbReference type="Pfam" id="PF13516">
    <property type="entry name" value="LRR_6"/>
    <property type="match status" value="2"/>
</dbReference>
<feature type="region of interest" description="Disordered" evidence="4">
    <location>
        <begin position="528"/>
        <end position="565"/>
    </location>
</feature>
<evidence type="ECO:0000256" key="2">
    <source>
        <dbReference type="ARBA" id="ARBA00022737"/>
    </source>
</evidence>
<feature type="compositionally biased region" description="Polar residues" evidence="4">
    <location>
        <begin position="1055"/>
        <end position="1065"/>
    </location>
</feature>
<evidence type="ECO:0000313" key="6">
    <source>
        <dbReference type="Proteomes" id="UP000594454"/>
    </source>
</evidence>
<accession>A0A7R8UQR4</accession>
<dbReference type="Proteomes" id="UP000594454">
    <property type="component" value="Chromosome 3"/>
</dbReference>
<dbReference type="OrthoDB" id="10034042at2759"/>
<feature type="compositionally biased region" description="Polar residues" evidence="4">
    <location>
        <begin position="1024"/>
        <end position="1039"/>
    </location>
</feature>
<evidence type="ECO:0000313" key="5">
    <source>
        <dbReference type="EMBL" id="CAD7084910.1"/>
    </source>
</evidence>
<evidence type="ECO:0000256" key="1">
    <source>
        <dbReference type="ARBA" id="ARBA00022614"/>
    </source>
</evidence>
<name>A0A7R8UQR4_HERIL</name>
<feature type="compositionally biased region" description="Polar residues" evidence="4">
    <location>
        <begin position="781"/>
        <end position="790"/>
    </location>
</feature>
<reference evidence="5 6" key="1">
    <citation type="submission" date="2020-11" db="EMBL/GenBank/DDBJ databases">
        <authorList>
            <person name="Wallbank WR R."/>
            <person name="Pardo Diaz C."/>
            <person name="Kozak K."/>
            <person name="Martin S."/>
            <person name="Jiggins C."/>
            <person name="Moest M."/>
            <person name="Warren A I."/>
            <person name="Generalovic N T."/>
            <person name="Byers J.R.P. K."/>
            <person name="Montejo-Kovacevich G."/>
            <person name="Yen C E."/>
        </authorList>
    </citation>
    <scope>NUCLEOTIDE SEQUENCE [LARGE SCALE GENOMIC DNA]</scope>
</reference>
<feature type="region of interest" description="Disordered" evidence="4">
    <location>
        <begin position="1390"/>
        <end position="1409"/>
    </location>
</feature>
<proteinExistence type="inferred from homology"/>
<dbReference type="InParanoid" id="A0A7R8UQR4"/>
<evidence type="ECO:0000256" key="4">
    <source>
        <dbReference type="SAM" id="MobiDB-lite"/>
    </source>
</evidence>
<comment type="similarity">
    <text evidence="3">Belongs to the PPP1R37 family.</text>
</comment>
<feature type="region of interest" description="Disordered" evidence="4">
    <location>
        <begin position="778"/>
        <end position="801"/>
    </location>
</feature>
<feature type="compositionally biased region" description="Polar residues" evidence="4">
    <location>
        <begin position="1238"/>
        <end position="1248"/>
    </location>
</feature>
<feature type="region of interest" description="Disordered" evidence="4">
    <location>
        <begin position="110"/>
        <end position="218"/>
    </location>
</feature>
<evidence type="ECO:0000256" key="3">
    <source>
        <dbReference type="ARBA" id="ARBA00038315"/>
    </source>
</evidence>
<keyword evidence="6" id="KW-1185">Reference proteome</keyword>
<evidence type="ECO:0008006" key="7">
    <source>
        <dbReference type="Google" id="ProtNLM"/>
    </source>
</evidence>
<dbReference type="EMBL" id="LR899011">
    <property type="protein sequence ID" value="CAD7084910.1"/>
    <property type="molecule type" value="Genomic_DNA"/>
</dbReference>
<feature type="compositionally biased region" description="Low complexity" evidence="4">
    <location>
        <begin position="148"/>
        <end position="167"/>
    </location>
</feature>
<dbReference type="InterPro" id="IPR032675">
    <property type="entry name" value="LRR_dom_sf"/>
</dbReference>
<feature type="compositionally biased region" description="Polar residues" evidence="4">
    <location>
        <begin position="1336"/>
        <end position="1348"/>
    </location>
</feature>
<feature type="compositionally biased region" description="Polar residues" evidence="4">
    <location>
        <begin position="552"/>
        <end position="565"/>
    </location>
</feature>
<feature type="region of interest" description="Disordered" evidence="4">
    <location>
        <begin position="1307"/>
        <end position="1353"/>
    </location>
</feature>
<feature type="compositionally biased region" description="Low complexity" evidence="4">
    <location>
        <begin position="1009"/>
        <end position="1018"/>
    </location>
</feature>
<feature type="compositionally biased region" description="Low complexity" evidence="4">
    <location>
        <begin position="1390"/>
        <end position="1403"/>
    </location>
</feature>
<feature type="region of interest" description="Disordered" evidence="4">
    <location>
        <begin position="1237"/>
        <end position="1258"/>
    </location>
</feature>
<dbReference type="InterPro" id="IPR001611">
    <property type="entry name" value="Leu-rich_rpt"/>
</dbReference>
<feature type="region of interest" description="Disordered" evidence="4">
    <location>
        <begin position="990"/>
        <end position="1104"/>
    </location>
</feature>
<feature type="compositionally biased region" description="Polar residues" evidence="4">
    <location>
        <begin position="110"/>
        <end position="134"/>
    </location>
</feature>
<dbReference type="PANTHER" id="PTHR24112">
    <property type="entry name" value="LEUCINE-RICH REPEAT, ISOFORM F-RELATED"/>
    <property type="match status" value="1"/>
</dbReference>
<dbReference type="SUPFAM" id="SSF52047">
    <property type="entry name" value="RNI-like"/>
    <property type="match status" value="1"/>
</dbReference>
<organism evidence="5 6">
    <name type="scientific">Hermetia illucens</name>
    <name type="common">Black soldier fly</name>
    <dbReference type="NCBI Taxonomy" id="343691"/>
    <lineage>
        <taxon>Eukaryota</taxon>
        <taxon>Metazoa</taxon>
        <taxon>Ecdysozoa</taxon>
        <taxon>Arthropoda</taxon>
        <taxon>Hexapoda</taxon>
        <taxon>Insecta</taxon>
        <taxon>Pterygota</taxon>
        <taxon>Neoptera</taxon>
        <taxon>Endopterygota</taxon>
        <taxon>Diptera</taxon>
        <taxon>Brachycera</taxon>
        <taxon>Stratiomyomorpha</taxon>
        <taxon>Stratiomyidae</taxon>
        <taxon>Hermetiinae</taxon>
        <taxon>Hermetia</taxon>
    </lineage>
</organism>
<sequence length="1517" mass="165791">MDLSEAATAVTEIPPENLEQFAPAGGEGAAVAQCTICPDRDVDPVTDEGLPATVLHGGAAAESEVEWKQLEEPPKAAAGSVADVAQPRMADDFLSGEASLAALSFAAQKSPLTSNVQCQEEPSQLPEQDPTTAASPPLVPEKTEATPLTPVTTDDSLSSDDATGDLSQSSNPEWIKCQSSPRRLSSASADSSTATISPSDTLAGASTTDESLSSDETALDLSQTSFESTKYQSDLESVSVSSIVRKTTACTPSDYTDDPSQRRVSFPMKDSDLVTGYMEPANPWESANSVTTTTELINLYKASCLKHNTVPLEEVVRHLGTLDFGKTERCERLDLRGTHLRPEACEALEEILKRVQYHTIDLTRCNLNENAASAIFDMIEFYESAVELDMSENPPFSSAGWQSCISMMRKSRDLRVITLRGNPVSEMQATNLGKAINMSNLHTLKLEHCGLTGRPLASLCNTLRNNKTLRELWLANNDLYCRDADKIADLLKANPHIQFLDISNNNLKDTGMKSIAAALMEQAKNINEEKLKGIDPNKTQRQGSQERDESVSWRNNIVESSTNGSRSMLDALLQMQPDECKEPVQTITPISNNNIRKENKVELTIGSNKIPETEVKSDIKTEKLESISEHIKSSHEDIEIMVSFADTDEMAAQKDDQKLTTNNNTVKDEIADTTLSDESQKRIKTYDLNENKGNADNESLLINILGDTNIKETCSSRSPMSSSPMLFSRPSSVEELERRFKEDAAAYTTRSQSCDSLSSDNSLDAMETHLSAEIKEKITKNDTLGRQQKMNQNNENLVDNNLKPPRGLQALILWNNNLTRTSGEYVADMIESTNSLEILNIGKNTLSNEFIQKISNSLKYNTTLTSLGLQSSHLSSVGIKTLADVLSFGGNNKLERIDIRDNNVQVDGLMALCDALKSNKCITQIDIDDEPKRFQDDGDGQFHYSKYLNTVRGLFARNQLSHGVPKIRSSRKISLTCQSIHTPTVKNILQGETLDPRKKTRLRSPLPSPQTGSPSSSPIPSPSRGNRFQVSRVSENNKITPALSPRLDSKPNEPLRSSPSPTSRFRVTIVQGDDFNKKVRTGSTGPPPSLLNAKSLDEKPAPVKNGTNNLQFVFPDIAKMKSSNVDEGTQTDLDKVLIVEDPDPLLIKEPVKTINEKSPDSSIQPPHKIEIEHISDAPIEKATEPVIPKPTNSFTDKPIELALDKPKQSVNNQIKEPIVEKAREPVIGKPQECAAFDASTSSAPTNVHTVPAPPMDASDIPIFVGTETIPSEAKSKSVKTIRKSSWNTNPTVEKLFTFFQNGAAYFNRSNSNESDNKASESSDSLNSLVDGRTRHSGSSDGKGQTTLIPTAPDVQVREQITSKTQSLLEAASKQFKEIKTVLKQNITPTQSIQQLPSTPLPLSETPNTATEESPSVIIIADATSMHPVQESSERSAADIDIEIKENISPLQQHPLNSPPCVHSNEVANSDKILKLENSSQVAVDLGDKLNSSDMSMATQSQTAQLGTMQGNESTISK</sequence>
<dbReference type="PANTHER" id="PTHR24112:SF9">
    <property type="entry name" value="PROTEIN PHOSPHATASE 1 REGULATORY SUBUNIT 37"/>
    <property type="match status" value="1"/>
</dbReference>
<protein>
    <recommendedName>
        <fullName evidence="7">Protein phosphatase 1 regulatory subunit 37</fullName>
    </recommendedName>
</protein>
<dbReference type="FunCoup" id="A0A7R8UQR4">
    <property type="interactions" value="2"/>
</dbReference>
<feature type="compositionally biased region" description="Low complexity" evidence="4">
    <location>
        <begin position="791"/>
        <end position="801"/>
    </location>
</feature>
<keyword evidence="2" id="KW-0677">Repeat</keyword>
<feature type="compositionally biased region" description="Low complexity" evidence="4">
    <location>
        <begin position="179"/>
        <end position="216"/>
    </location>
</feature>
<keyword evidence="1" id="KW-0433">Leucine-rich repeat</keyword>
<dbReference type="Gene3D" id="3.80.10.10">
    <property type="entry name" value="Ribonuclease Inhibitor"/>
    <property type="match status" value="2"/>
</dbReference>
<dbReference type="InterPro" id="IPR051279">
    <property type="entry name" value="PP1-Reg/Actin-Interact_Protein"/>
</dbReference>
<feature type="region of interest" description="Disordered" evidence="4">
    <location>
        <begin position="1492"/>
        <end position="1517"/>
    </location>
</feature>
<dbReference type="SMART" id="SM00368">
    <property type="entry name" value="LRR_RI"/>
    <property type="match status" value="8"/>
</dbReference>